<dbReference type="InterPro" id="IPR006598">
    <property type="entry name" value="CAP10"/>
</dbReference>
<dbReference type="Pfam" id="PF05686">
    <property type="entry name" value="Glyco_transf_90"/>
    <property type="match status" value="1"/>
</dbReference>
<name>A0A8T0AEP6_SILME</name>
<accession>A0A8T0AEP6</accession>
<dbReference type="Proteomes" id="UP000606274">
    <property type="component" value="Unassembled WGS sequence"/>
</dbReference>
<evidence type="ECO:0000313" key="3">
    <source>
        <dbReference type="EMBL" id="KAF7689572.1"/>
    </source>
</evidence>
<gene>
    <name evidence="3" type="ORF">HF521_012925</name>
</gene>
<evidence type="ECO:0000313" key="4">
    <source>
        <dbReference type="Proteomes" id="UP000606274"/>
    </source>
</evidence>
<keyword evidence="4" id="KW-1185">Reference proteome</keyword>
<comment type="caution">
    <text evidence="3">The sequence shown here is derived from an EMBL/GenBank/DDBJ whole genome shotgun (WGS) entry which is preliminary data.</text>
</comment>
<protein>
    <recommendedName>
        <fullName evidence="2">Glycosyl transferase CAP10 domain-containing protein</fullName>
    </recommendedName>
</protein>
<proteinExistence type="predicted"/>
<reference evidence="3" key="1">
    <citation type="submission" date="2020-08" db="EMBL/GenBank/DDBJ databases">
        <title>Chromosome-level assembly of Southern catfish (Silurus meridionalis) provides insights into visual adaptation to the nocturnal and benthic lifestyles.</title>
        <authorList>
            <person name="Zhang Y."/>
            <person name="Wang D."/>
            <person name="Peng Z."/>
        </authorList>
    </citation>
    <scope>NUCLEOTIDE SEQUENCE</scope>
    <source>
        <strain evidence="3">SWU-2019-XX</strain>
        <tissue evidence="3">Muscle</tissue>
    </source>
</reference>
<keyword evidence="1" id="KW-0732">Signal</keyword>
<feature type="domain" description="Glycosyl transferase CAP10" evidence="2">
    <location>
        <begin position="46"/>
        <end position="101"/>
    </location>
</feature>
<dbReference type="AlphaFoldDB" id="A0A8T0AEP6"/>
<organism evidence="3 4">
    <name type="scientific">Silurus meridionalis</name>
    <name type="common">Southern catfish</name>
    <name type="synonym">Silurus soldatovi meridionalis</name>
    <dbReference type="NCBI Taxonomy" id="175797"/>
    <lineage>
        <taxon>Eukaryota</taxon>
        <taxon>Metazoa</taxon>
        <taxon>Chordata</taxon>
        <taxon>Craniata</taxon>
        <taxon>Vertebrata</taxon>
        <taxon>Euteleostomi</taxon>
        <taxon>Actinopterygii</taxon>
        <taxon>Neopterygii</taxon>
        <taxon>Teleostei</taxon>
        <taxon>Ostariophysi</taxon>
        <taxon>Siluriformes</taxon>
        <taxon>Siluridae</taxon>
        <taxon>Silurus</taxon>
    </lineage>
</organism>
<dbReference type="EMBL" id="JABFDY010000024">
    <property type="protein sequence ID" value="KAF7689572.1"/>
    <property type="molecule type" value="Genomic_DNA"/>
</dbReference>
<evidence type="ECO:0000259" key="2">
    <source>
        <dbReference type="Pfam" id="PF05686"/>
    </source>
</evidence>
<feature type="signal peptide" evidence="1">
    <location>
        <begin position="1"/>
        <end position="22"/>
    </location>
</feature>
<sequence>MELLLHIPVFLLLLIEPEISLADKGSGWQKYLTQISEATRNYQPCSQENCSCHISVLKEDLKPFSSGITKDLMMDTVRRGVGTHYQIINTNYTENQSVCFQPGAVESSILS</sequence>
<feature type="chain" id="PRO_5035758651" description="Glycosyl transferase CAP10 domain-containing protein" evidence="1">
    <location>
        <begin position="23"/>
        <end position="111"/>
    </location>
</feature>
<evidence type="ECO:0000256" key="1">
    <source>
        <dbReference type="SAM" id="SignalP"/>
    </source>
</evidence>